<keyword evidence="5" id="KW-0732">Signal</keyword>
<keyword evidence="7" id="KW-1185">Reference proteome</keyword>
<dbReference type="EC" id="3.1.3.25" evidence="4"/>
<reference evidence="6" key="1">
    <citation type="submission" date="2024-03" db="EMBL/GenBank/DDBJ databases">
        <authorList>
            <consortium name="ELIXIR-Norway"/>
            <consortium name="Elixir Norway"/>
        </authorList>
    </citation>
    <scope>NUCLEOTIDE SEQUENCE</scope>
</reference>
<dbReference type="CDD" id="cd01639">
    <property type="entry name" value="IMPase"/>
    <property type="match status" value="1"/>
</dbReference>
<dbReference type="InterPro" id="IPR033942">
    <property type="entry name" value="IMPase"/>
</dbReference>
<evidence type="ECO:0000313" key="7">
    <source>
        <dbReference type="Proteomes" id="UP001497522"/>
    </source>
</evidence>
<dbReference type="Proteomes" id="UP001497522">
    <property type="component" value="Chromosome 4"/>
</dbReference>
<comment type="similarity">
    <text evidence="1 4">Belongs to the inositol monophosphatase superfamily.</text>
</comment>
<comment type="pathway">
    <text evidence="4">Polyol metabolism; myo-inositol biosynthesis; myo-inositol from D-glucose 6-phosphate: step 2/2.</text>
</comment>
<evidence type="ECO:0000256" key="3">
    <source>
        <dbReference type="ARBA" id="ARBA00022842"/>
    </source>
</evidence>
<feature type="chain" id="PRO_5045076654" description="Inositol-1-monophosphatase" evidence="5">
    <location>
        <begin position="26"/>
        <end position="335"/>
    </location>
</feature>
<dbReference type="SUPFAM" id="SSF56655">
    <property type="entry name" value="Carbohydrate phosphatase"/>
    <property type="match status" value="1"/>
</dbReference>
<evidence type="ECO:0000256" key="2">
    <source>
        <dbReference type="ARBA" id="ARBA00022723"/>
    </source>
</evidence>
<comment type="cofactor">
    <cofactor evidence="4">
        <name>Mg(2+)</name>
        <dbReference type="ChEBI" id="CHEBI:18420"/>
    </cofactor>
</comment>
<dbReference type="EMBL" id="OZ023705">
    <property type="protein sequence ID" value="CAK9875318.1"/>
    <property type="molecule type" value="Genomic_DNA"/>
</dbReference>
<organism evidence="6 7">
    <name type="scientific">Sphagnum jensenii</name>
    <dbReference type="NCBI Taxonomy" id="128206"/>
    <lineage>
        <taxon>Eukaryota</taxon>
        <taxon>Viridiplantae</taxon>
        <taxon>Streptophyta</taxon>
        <taxon>Embryophyta</taxon>
        <taxon>Bryophyta</taxon>
        <taxon>Sphagnophytina</taxon>
        <taxon>Sphagnopsida</taxon>
        <taxon>Sphagnales</taxon>
        <taxon>Sphagnaceae</taxon>
        <taxon>Sphagnum</taxon>
    </lineage>
</organism>
<dbReference type="PANTHER" id="PTHR20854:SF49">
    <property type="entry name" value="INOSITOL-1-MONOPHOSPHATASE"/>
    <property type="match status" value="1"/>
</dbReference>
<dbReference type="Gene3D" id="3.40.190.80">
    <property type="match status" value="1"/>
</dbReference>
<accession>A0ABP1BIG8</accession>
<sequence>MAMAMRAAATSRICAALLLPPSISAAKKQEARIIGAGNRRGAVWRIATNSCSRILCTRSSWIDSSIKEESNAVEALALDLAKQAGALILEKSGHALQVDTKESRFDLVTEVDKACEDLLRSQVQAKFPHHFYLGEETATEQELERLKNGVNEADWTWIVDPIDGTLNFVAGMPLSVISIGVAYGGNMEVGVVYNPFNDELFVARRGQGAHMNGTALRVLPPDTQLEDTTVAVGFPSKPEWRLKMLEAIGKVAPKARSVRALGSAALHICYVGAGRLGCFFEHNLKPWDVAAARLIVQEAGGRVTDMSGNTLPLTAGSVLASNGGSLHERIVDLIH</sequence>
<protein>
    <recommendedName>
        <fullName evidence="4">Inositol-1-monophosphatase</fullName>
        <ecNumber evidence="4">3.1.3.25</ecNumber>
    </recommendedName>
</protein>
<evidence type="ECO:0000256" key="1">
    <source>
        <dbReference type="ARBA" id="ARBA00009759"/>
    </source>
</evidence>
<dbReference type="PROSITE" id="PS00630">
    <property type="entry name" value="IMP_2"/>
    <property type="match status" value="1"/>
</dbReference>
<dbReference type="InterPro" id="IPR000760">
    <property type="entry name" value="Inositol_monophosphatase-like"/>
</dbReference>
<keyword evidence="2 4" id="KW-0479">Metal-binding</keyword>
<proteinExistence type="inferred from homology"/>
<keyword evidence="4" id="KW-0378">Hydrolase</keyword>
<dbReference type="Gene3D" id="3.30.540.10">
    <property type="entry name" value="Fructose-1,6-Bisphosphatase, subunit A, domain 1"/>
    <property type="match status" value="1"/>
</dbReference>
<dbReference type="PRINTS" id="PR00377">
    <property type="entry name" value="IMPHPHTASES"/>
</dbReference>
<evidence type="ECO:0000256" key="4">
    <source>
        <dbReference type="RuleBase" id="RU364068"/>
    </source>
</evidence>
<comment type="catalytic activity">
    <reaction evidence="4">
        <text>a myo-inositol phosphate + H2O = myo-inositol + phosphate</text>
        <dbReference type="Rhea" id="RHEA:24056"/>
        <dbReference type="ChEBI" id="CHEBI:15377"/>
        <dbReference type="ChEBI" id="CHEBI:17268"/>
        <dbReference type="ChEBI" id="CHEBI:43474"/>
        <dbReference type="ChEBI" id="CHEBI:84139"/>
        <dbReference type="EC" id="3.1.3.25"/>
    </reaction>
</comment>
<dbReference type="PANTHER" id="PTHR20854">
    <property type="entry name" value="INOSITOL MONOPHOSPHATASE"/>
    <property type="match status" value="1"/>
</dbReference>
<dbReference type="InterPro" id="IPR020550">
    <property type="entry name" value="Inositol_monophosphatase_CS"/>
</dbReference>
<keyword evidence="3 4" id="KW-0460">Magnesium</keyword>
<dbReference type="Pfam" id="PF00459">
    <property type="entry name" value="Inositol_P"/>
    <property type="match status" value="1"/>
</dbReference>
<gene>
    <name evidence="6" type="ORF">CSSPJE1EN2_LOCUS17567</name>
</gene>
<evidence type="ECO:0000313" key="6">
    <source>
        <dbReference type="EMBL" id="CAK9875318.1"/>
    </source>
</evidence>
<feature type="signal peptide" evidence="5">
    <location>
        <begin position="1"/>
        <end position="25"/>
    </location>
</feature>
<name>A0ABP1BIG8_9BRYO</name>
<evidence type="ECO:0000256" key="5">
    <source>
        <dbReference type="SAM" id="SignalP"/>
    </source>
</evidence>